<name>A0ABN9W6V6_9DINO</name>
<organism evidence="2 3">
    <name type="scientific">Prorocentrum cordatum</name>
    <dbReference type="NCBI Taxonomy" id="2364126"/>
    <lineage>
        <taxon>Eukaryota</taxon>
        <taxon>Sar</taxon>
        <taxon>Alveolata</taxon>
        <taxon>Dinophyceae</taxon>
        <taxon>Prorocentrales</taxon>
        <taxon>Prorocentraceae</taxon>
        <taxon>Prorocentrum</taxon>
    </lineage>
</organism>
<reference evidence="2" key="1">
    <citation type="submission" date="2023-10" db="EMBL/GenBank/DDBJ databases">
        <authorList>
            <person name="Chen Y."/>
            <person name="Shah S."/>
            <person name="Dougan E. K."/>
            <person name="Thang M."/>
            <person name="Chan C."/>
        </authorList>
    </citation>
    <scope>NUCLEOTIDE SEQUENCE [LARGE SCALE GENOMIC DNA]</scope>
</reference>
<sequence>EAMLAQAMALSMEQQPEEDLLAQAMALSMEQPEKAAPAPGGPAAAGAPDRGLIKESSSTVTRPRAWSPTPRPPGR</sequence>
<evidence type="ECO:0000313" key="2">
    <source>
        <dbReference type="EMBL" id="CAK0881905.1"/>
    </source>
</evidence>
<dbReference type="InterPro" id="IPR003903">
    <property type="entry name" value="UIM_dom"/>
</dbReference>
<feature type="region of interest" description="Disordered" evidence="1">
    <location>
        <begin position="29"/>
        <end position="75"/>
    </location>
</feature>
<evidence type="ECO:0000313" key="3">
    <source>
        <dbReference type="Proteomes" id="UP001189429"/>
    </source>
</evidence>
<dbReference type="Proteomes" id="UP001189429">
    <property type="component" value="Unassembled WGS sequence"/>
</dbReference>
<protein>
    <submittedName>
        <fullName evidence="2">Uncharacterized protein</fullName>
    </submittedName>
</protein>
<dbReference type="Pfam" id="PF02809">
    <property type="entry name" value="UIM"/>
    <property type="match status" value="2"/>
</dbReference>
<feature type="non-terminal residue" evidence="2">
    <location>
        <position position="1"/>
    </location>
</feature>
<evidence type="ECO:0000256" key="1">
    <source>
        <dbReference type="SAM" id="MobiDB-lite"/>
    </source>
</evidence>
<comment type="caution">
    <text evidence="2">The sequence shown here is derived from an EMBL/GenBank/DDBJ whole genome shotgun (WGS) entry which is preliminary data.</text>
</comment>
<proteinExistence type="predicted"/>
<keyword evidence="3" id="KW-1185">Reference proteome</keyword>
<dbReference type="PROSITE" id="PS50330">
    <property type="entry name" value="UIM"/>
    <property type="match status" value="1"/>
</dbReference>
<gene>
    <name evidence="2" type="ORF">PCOR1329_LOCUS64608</name>
</gene>
<feature type="compositionally biased region" description="Low complexity" evidence="1">
    <location>
        <begin position="35"/>
        <end position="48"/>
    </location>
</feature>
<dbReference type="EMBL" id="CAUYUJ010018246">
    <property type="protein sequence ID" value="CAK0881905.1"/>
    <property type="molecule type" value="Genomic_DNA"/>
</dbReference>
<accession>A0ABN9W6V6</accession>